<name>D0A0X0_TRYB9</name>
<reference evidence="2" key="1">
    <citation type="journal article" date="2010" name="PLoS Negl. Trop. Dis.">
        <title>The genome sequence of Trypanosoma brucei gambiense, causative agent of chronic human african trypanosomiasis.</title>
        <authorList>
            <person name="Jackson A.P."/>
            <person name="Sanders M."/>
            <person name="Berry A."/>
            <person name="McQuillan J."/>
            <person name="Aslett M.A."/>
            <person name="Quail M.A."/>
            <person name="Chukualim B."/>
            <person name="Capewell P."/>
            <person name="MacLeod A."/>
            <person name="Melville S.E."/>
            <person name="Gibson W."/>
            <person name="Barry J.D."/>
            <person name="Berriman M."/>
            <person name="Hertz-Fowler C."/>
        </authorList>
    </citation>
    <scope>NUCLEOTIDE SEQUENCE [LARGE SCALE GENOMIC DNA]</scope>
    <source>
        <strain evidence="2">MHOM/CI/86/DAL972</strain>
    </source>
</reference>
<evidence type="ECO:0000313" key="1">
    <source>
        <dbReference type="EMBL" id="CBH16878.1"/>
    </source>
</evidence>
<gene>
    <name evidence="1" type="ORF">TbgDal_X19860</name>
</gene>
<dbReference type="Proteomes" id="UP000002316">
    <property type="component" value="Chromosome 10"/>
</dbReference>
<evidence type="ECO:0000313" key="2">
    <source>
        <dbReference type="Proteomes" id="UP000002316"/>
    </source>
</evidence>
<dbReference type="EMBL" id="FN554973">
    <property type="protein sequence ID" value="CBH16878.1"/>
    <property type="molecule type" value="Genomic_DNA"/>
</dbReference>
<dbReference type="GeneID" id="23865244"/>
<organism evidence="1 2">
    <name type="scientific">Trypanosoma brucei gambiense (strain MHOM/CI/86/DAL972)</name>
    <dbReference type="NCBI Taxonomy" id="679716"/>
    <lineage>
        <taxon>Eukaryota</taxon>
        <taxon>Discoba</taxon>
        <taxon>Euglenozoa</taxon>
        <taxon>Kinetoplastea</taxon>
        <taxon>Metakinetoplastina</taxon>
        <taxon>Trypanosomatida</taxon>
        <taxon>Trypanosomatidae</taxon>
        <taxon>Trypanosoma</taxon>
    </lineage>
</organism>
<sequence>MCRCGRALYNKCRANSNESKGAAGLKASAHRKCINNNAAGAMKWKRNGICITFYTFSEAYVRWWRILAHIRPASNGITLKIKRDTTTFPHRRIGNAVRLNASPPKACKKKIKRWRRRIFEYERVHGGSGGT</sequence>
<dbReference type="AlphaFoldDB" id="D0A0X0"/>
<dbReference type="KEGG" id="tbg:TbgDal_X19860"/>
<proteinExistence type="predicted"/>
<dbReference type="RefSeq" id="XP_011779142.1">
    <property type="nucleotide sequence ID" value="XM_011780840.1"/>
</dbReference>
<accession>D0A0X0</accession>
<protein>
    <submittedName>
        <fullName evidence="1">Uncharacterized protein</fullName>
    </submittedName>
</protein>